<organism evidence="6 7">
    <name type="scientific">Amblyomma americanum</name>
    <name type="common">Lone star tick</name>
    <dbReference type="NCBI Taxonomy" id="6943"/>
    <lineage>
        <taxon>Eukaryota</taxon>
        <taxon>Metazoa</taxon>
        <taxon>Ecdysozoa</taxon>
        <taxon>Arthropoda</taxon>
        <taxon>Chelicerata</taxon>
        <taxon>Arachnida</taxon>
        <taxon>Acari</taxon>
        <taxon>Parasitiformes</taxon>
        <taxon>Ixodida</taxon>
        <taxon>Ixodoidea</taxon>
        <taxon>Ixodidae</taxon>
        <taxon>Amblyomminae</taxon>
        <taxon>Amblyomma</taxon>
    </lineage>
</organism>
<gene>
    <name evidence="6" type="ORF">V5799_027779</name>
</gene>
<dbReference type="PROSITE" id="PS00518">
    <property type="entry name" value="ZF_RING_1"/>
    <property type="match status" value="1"/>
</dbReference>
<comment type="caution">
    <text evidence="6">The sequence shown here is derived from an EMBL/GenBank/DDBJ whole genome shotgun (WGS) entry which is preliminary data.</text>
</comment>
<evidence type="ECO:0000256" key="1">
    <source>
        <dbReference type="ARBA" id="ARBA00022723"/>
    </source>
</evidence>
<dbReference type="SUPFAM" id="SSF57850">
    <property type="entry name" value="RING/U-box"/>
    <property type="match status" value="1"/>
</dbReference>
<dbReference type="InterPro" id="IPR001841">
    <property type="entry name" value="Znf_RING"/>
</dbReference>
<dbReference type="EMBL" id="JARKHS020031696">
    <property type="protein sequence ID" value="KAK8760953.1"/>
    <property type="molecule type" value="Genomic_DNA"/>
</dbReference>
<dbReference type="GO" id="GO:0008270">
    <property type="term" value="F:zinc ion binding"/>
    <property type="evidence" value="ECO:0007669"/>
    <property type="project" value="UniProtKB-KW"/>
</dbReference>
<dbReference type="InterPro" id="IPR013083">
    <property type="entry name" value="Znf_RING/FYVE/PHD"/>
</dbReference>
<keyword evidence="7" id="KW-1185">Reference proteome</keyword>
<keyword evidence="3" id="KW-0862">Zinc</keyword>
<name>A0AAQ4DER3_AMBAM</name>
<sequence>MQYTLVGFFTELDWRPLLFVKPLPPNRICGACGLVRPKTMLLPCAHSLCQPCYDQCAQEGFHTCPFDSHKCQDEDVITIVFSADELLRREVKCWNEGRGCERKCICGGLRHTLPVLKGYWTDTGSKPRAVEMVKLQLCMLLTFLVWQQLLACDKILPVGPRLFRAKAHFGKGMRLCNQYLVEAAKEIPSDKVRKGAKAFCHILNACKESIPEKTTKLTGILYSEVGLTYSFADRALKVLKCLGDNNLTSDPFQVSVDGFSLAQAAALAFGWN</sequence>
<keyword evidence="1" id="KW-0479">Metal-binding</keyword>
<protein>
    <recommendedName>
        <fullName evidence="5">RING-type domain-containing protein</fullName>
    </recommendedName>
</protein>
<dbReference type="InterPro" id="IPR017907">
    <property type="entry name" value="Znf_RING_CS"/>
</dbReference>
<evidence type="ECO:0000256" key="4">
    <source>
        <dbReference type="PROSITE-ProRule" id="PRU00175"/>
    </source>
</evidence>
<evidence type="ECO:0000256" key="2">
    <source>
        <dbReference type="ARBA" id="ARBA00022771"/>
    </source>
</evidence>
<dbReference type="Gene3D" id="3.30.40.10">
    <property type="entry name" value="Zinc/RING finger domain, C3HC4 (zinc finger)"/>
    <property type="match status" value="1"/>
</dbReference>
<evidence type="ECO:0000313" key="7">
    <source>
        <dbReference type="Proteomes" id="UP001321473"/>
    </source>
</evidence>
<evidence type="ECO:0000256" key="3">
    <source>
        <dbReference type="ARBA" id="ARBA00022833"/>
    </source>
</evidence>
<dbReference type="PROSITE" id="PS50089">
    <property type="entry name" value="ZF_RING_2"/>
    <property type="match status" value="1"/>
</dbReference>
<reference evidence="6 7" key="1">
    <citation type="journal article" date="2023" name="Arcadia Sci">
        <title>De novo assembly of a long-read Amblyomma americanum tick genome.</title>
        <authorList>
            <person name="Chou S."/>
            <person name="Poskanzer K.E."/>
            <person name="Rollins M."/>
            <person name="Thuy-Boun P.S."/>
        </authorList>
    </citation>
    <scope>NUCLEOTIDE SEQUENCE [LARGE SCALE GENOMIC DNA]</scope>
    <source>
        <strain evidence="6">F_SG_1</strain>
        <tissue evidence="6">Salivary glands</tissue>
    </source>
</reference>
<accession>A0AAQ4DER3</accession>
<feature type="domain" description="RING-type" evidence="5">
    <location>
        <begin position="29"/>
        <end position="68"/>
    </location>
</feature>
<dbReference type="Proteomes" id="UP001321473">
    <property type="component" value="Unassembled WGS sequence"/>
</dbReference>
<keyword evidence="2 4" id="KW-0863">Zinc-finger</keyword>
<proteinExistence type="predicted"/>
<evidence type="ECO:0000313" key="6">
    <source>
        <dbReference type="EMBL" id="KAK8760953.1"/>
    </source>
</evidence>
<dbReference type="AlphaFoldDB" id="A0AAQ4DER3"/>
<evidence type="ECO:0000259" key="5">
    <source>
        <dbReference type="PROSITE" id="PS50089"/>
    </source>
</evidence>